<protein>
    <submittedName>
        <fullName evidence="1">Uncharacterized protein</fullName>
    </submittedName>
</protein>
<name>A0ABP8MG04_9BACT</name>
<gene>
    <name evidence="1" type="ORF">GCM10023092_00680</name>
</gene>
<dbReference type="Proteomes" id="UP001501410">
    <property type="component" value="Unassembled WGS sequence"/>
</dbReference>
<dbReference type="EMBL" id="BAABEZ010000001">
    <property type="protein sequence ID" value="GAA4448333.1"/>
    <property type="molecule type" value="Genomic_DNA"/>
</dbReference>
<evidence type="ECO:0000313" key="1">
    <source>
        <dbReference type="EMBL" id="GAA4448333.1"/>
    </source>
</evidence>
<accession>A0ABP8MG04</accession>
<keyword evidence="2" id="KW-1185">Reference proteome</keyword>
<proteinExistence type="predicted"/>
<comment type="caution">
    <text evidence="1">The sequence shown here is derived from an EMBL/GenBank/DDBJ whole genome shotgun (WGS) entry which is preliminary data.</text>
</comment>
<sequence>MQAAGNDSLRFSGVLNVTGSERYNYKVVVGQEGTKWLGYSVLDESGPNETKSSVTVQFSKEKGGMMLTEKTLLSTKSSEQNFCFVNAAMKMHDLKVLKGYFVGRDKQNKICGNGSIRLNIPANAVVFMKPDGSKDTNATKVVTSFISQDFTVGSAQVAIELWDGGENDHDSLSVSLNGETVAAPFEITSEKHRILLNLKKGQNVVRIKAINEGTKPPNSARISIIDGGAHYAVVSYLKSGQEAKVKLKLKE</sequence>
<organism evidence="1 2">
    <name type="scientific">Rurimicrobium arvi</name>
    <dbReference type="NCBI Taxonomy" id="2049916"/>
    <lineage>
        <taxon>Bacteria</taxon>
        <taxon>Pseudomonadati</taxon>
        <taxon>Bacteroidota</taxon>
        <taxon>Chitinophagia</taxon>
        <taxon>Chitinophagales</taxon>
        <taxon>Chitinophagaceae</taxon>
        <taxon>Rurimicrobium</taxon>
    </lineage>
</organism>
<evidence type="ECO:0000313" key="2">
    <source>
        <dbReference type="Proteomes" id="UP001501410"/>
    </source>
</evidence>
<reference evidence="2" key="1">
    <citation type="journal article" date="2019" name="Int. J. Syst. Evol. Microbiol.">
        <title>The Global Catalogue of Microorganisms (GCM) 10K type strain sequencing project: providing services to taxonomists for standard genome sequencing and annotation.</title>
        <authorList>
            <consortium name="The Broad Institute Genomics Platform"/>
            <consortium name="The Broad Institute Genome Sequencing Center for Infectious Disease"/>
            <person name="Wu L."/>
            <person name="Ma J."/>
        </authorList>
    </citation>
    <scope>NUCLEOTIDE SEQUENCE [LARGE SCALE GENOMIC DNA]</scope>
    <source>
        <strain evidence="2">JCM 31921</strain>
    </source>
</reference>